<evidence type="ECO:0000256" key="1">
    <source>
        <dbReference type="ARBA" id="ARBA00004202"/>
    </source>
</evidence>
<keyword evidence="10" id="KW-0221">Differentiation</keyword>
<feature type="region of interest" description="Disordered" evidence="14">
    <location>
        <begin position="2078"/>
        <end position="2111"/>
    </location>
</feature>
<keyword evidence="6" id="KW-0963">Cytoplasm</keyword>
<evidence type="ECO:0000256" key="9">
    <source>
        <dbReference type="ARBA" id="ARBA00022737"/>
    </source>
</evidence>
<reference evidence="16" key="1">
    <citation type="submission" date="2024-04" db="UniProtKB">
        <authorList>
            <consortium name="EnsemblMetazoa"/>
        </authorList>
    </citation>
    <scope>IDENTIFICATION</scope>
    <source>
        <strain evidence="16">EBRO</strain>
    </source>
</reference>
<feature type="region of interest" description="Disordered" evidence="14">
    <location>
        <begin position="2165"/>
        <end position="2241"/>
    </location>
</feature>
<dbReference type="CDD" id="cd06703">
    <property type="entry name" value="PDZ2_Scribble-like"/>
    <property type="match status" value="1"/>
</dbReference>
<feature type="compositionally biased region" description="Low complexity" evidence="14">
    <location>
        <begin position="1704"/>
        <end position="1716"/>
    </location>
</feature>
<dbReference type="CDD" id="cd06701">
    <property type="entry name" value="PDZ4_Scribble-like"/>
    <property type="match status" value="1"/>
</dbReference>
<keyword evidence="8" id="KW-0433">Leucine-rich repeat</keyword>
<feature type="compositionally biased region" description="Low complexity" evidence="14">
    <location>
        <begin position="1440"/>
        <end position="1449"/>
    </location>
</feature>
<feature type="compositionally biased region" description="Basic residues" evidence="14">
    <location>
        <begin position="603"/>
        <end position="623"/>
    </location>
</feature>
<feature type="domain" description="PDZ" evidence="15">
    <location>
        <begin position="682"/>
        <end position="769"/>
    </location>
</feature>
<feature type="compositionally biased region" description="Polar residues" evidence="14">
    <location>
        <begin position="494"/>
        <end position="510"/>
    </location>
</feature>
<dbReference type="FunFam" id="3.80.10.10:FF:000036">
    <property type="entry name" value="protein scribble homolog isoform X1"/>
    <property type="match status" value="1"/>
</dbReference>
<dbReference type="SUPFAM" id="SSF50156">
    <property type="entry name" value="PDZ domain-like"/>
    <property type="match status" value="4"/>
</dbReference>
<accession>A0AAG5DSS7</accession>
<feature type="region of interest" description="Disordered" evidence="14">
    <location>
        <begin position="424"/>
        <end position="511"/>
    </location>
</feature>
<evidence type="ECO:0000256" key="2">
    <source>
        <dbReference type="ARBA" id="ARBA00004282"/>
    </source>
</evidence>
<feature type="compositionally biased region" description="Low complexity" evidence="14">
    <location>
        <begin position="1658"/>
        <end position="1672"/>
    </location>
</feature>
<evidence type="ECO:0000313" key="16">
    <source>
        <dbReference type="EnsemblMetazoa" id="ENSAATROPP013653"/>
    </source>
</evidence>
<dbReference type="CDD" id="cd06702">
    <property type="entry name" value="PDZ3_Scribble-like"/>
    <property type="match status" value="1"/>
</dbReference>
<feature type="region of interest" description="Disordered" evidence="14">
    <location>
        <begin position="1546"/>
        <end position="1637"/>
    </location>
</feature>
<feature type="region of interest" description="Disordered" evidence="14">
    <location>
        <begin position="644"/>
        <end position="667"/>
    </location>
</feature>
<sequence length="2854" mass="310979">MFKYIPIFKGCNRQIEYVDNRHSSLPNVPEEIFRYSNSLEELLLDANHIRDLPKGFFRLYRLRKLGLSDNDILKLPSDIQNFVNLVELDVSRNEIGDIPEDIKHLRSLQVADFSSNPISRLPAGFSQLRNLTVLGLNDMSLIALPQDFGCLSKLVSLELRENLLKNLPESISQLTKLERLDLGDNEIDELPSHLGYLPSLQELWLDHNQLQRLPPEIGLLKKLVCLDVSENRLEELPEEIGGLECLTDLHLSQNLLEMLPNGFSRLVSLSILKLDQNRLHTLNDSIGSCVNMQELILTENFLNELPATVGNMLQLNNLNVDRNSLVAVPHELGNCRQLGVLSLRENKLTRLPSELGNCSELHVLDVSGNLLQHLPYSLVNLQLKAVWLSENQSQPLPTFQPDVDELTKEQVLTCFLLPQQRYVPANPSHREDTDSENWEEREASRTHSVKFTEDFNADKDKPFVRQNTPHPKELKMKAHKLFAKERKSDDLSGNLDTLSEESASRPSLLTRSGYGAATMEDIQGAMPNETVHETSAEGGHSNSGAALLDTDDYPDDDGYEKRVGFEVEHEDDEPGQEQEQHQQYQQQEQQYGDEFDENGGKKPISKLHRRDTPHHLKNKRVHHTATDKNTNLMFTSLKLKELSPPKLDEHPTLEQPQTQTPSANHPEDTLDAYTALKEERLEIHIERTSAGLGLSIAGGRGSTPFKGDDEGIFISRVTEKGPADLAGLKVGDKVLKVNGISVEDADHYDAVEVLKACGAVLVLFIAREVTRLIGHPVFDESGSVAQISVTDHQPLGDGEPGPGEMMVAPPPPPPASLGIPTTDGSNGYLGAGAPSPNTVGLPNGAAGANLGDMLANGNEITQKIILHTTLIRDQIGQGLGFCIAGGKGHVPFKDGSEGIYISRLNENGVAAKDGKIMVGDRVLAINGVDITNAHHDYAVQLLTDHQRFVRLVVQREVKGPLDALHSPRSPLVGPTGVGARTGAAGYLANRAGYTGYRRSTTDDQVGETHGSSQQPLGDPARAGPEVDAKAHEQQKVTGNGGPPALSALSPSSYAPQLAPHHHLPSSAAHEPQPHQQQQAHLQSQTQTQPQPPLPAPRTVLMQNVNNTHKQNITSYDGSNDSNGVAPKQQQPDPQTAMQVATGNGTAYAAATNNNGVVAHSTHDDSQEVILPKDQGSLGFSIIGGTDHSCTPFGGNEPGIFISHIVAGGIAALSGKLRIGDRILKVNGTDVTQATHQEAVMELLRPCDDIKLTVQHDPLPAGFQEVHIVKQEGERLGMHIKGGLNGQRGNPLDITDEGVFISKINTNGAAKRDGRLRVGMRILQVNGLSLLGSTHQEAVDALRATGNQLHLVVCKGYEKSDLLHLAGSAGGMSASFSNNGENARIGSRASETGSELSQSVSSLDRDDSVLVADAHRKLSVDKIDEEATPPQKFTSMEALDQQHQQQQQQQDVAVSGSSRALANVNPLDQQVAVMPKEKSTPEKVLDIVRAAESLALGGGPLIENGPPKSPTETTSESLQKTTTIVMSKHTLDTQAPQVERRYGSVRSLSHANEPPNGSPSLSSINNPFTVANPAVDTNTSQRDRQATSSPIPSKPTATAAQQGSAAPASTDGAGGVVQKKSATGTPAAPSHRKSVSFDLHEDTHEFDTALDRARAAFVHHQQQQQQQQQQHHQFVAAGKAHDGRTVDEAHGTLQHGALKSILRASSPSSSSNRSNSSTPEGGRPAGTVPGTSRYVTAIVANLDDGSEDESEESSEEEEDDDDDDNNNTDEDAAEGGGAYEVFVPPGGSSNRNGSSADPPSRKPAAPKNGDIRRAEVVRNRAATTLRQEFGQGDLVEYEHDSATNTIREVVVRGGGPERVELVSARYETLPTQRKAQFVHENTPNNLLVPEDIHRQVLLEENEVRNKLLAQYAAQEQQQHQQLQQQQQQHQYHHHLQQHHPAVALSPTYMYDSGSSSVSPMPLVAHPASPYEPSHFGRLHAATSSQELGYHHHHHLPAQIYPPVQILPVHYTKLPTPQHTIYTYASTSVPSGHPPMVASSFLQQPTHHHQHQHLVSTAAVQHHSPVAYQHHGTGPVTYVSSAHPPPPTHHRPPADAAHAMMSPPLGPKTPKSVSDKKRFFENAMEDQQKPTPKSEKVFSFLSQDEVEKLKQEEERKIATLGREKIHRRYEAEEDEDDDDQRDDHNNDDDDHDDRGHAGKQQHLDDAADEQQTMEAAVAATAQAQKEREKADINDNNMSPTPSSIVRDELVRPAVGESTVVQQKLSPSQLASPLVAKTPVVSRIPIRTANAEKRARANNCLPPEYDESKLSPSEIRALRAQKRAAWRQARLKSLENDALQAQIMIQTMNAVMLHEDGTGGGGATAGNVGGNLLMHVHGSADGGATAQEGENAQQQQQQQLHVLDEEVETMREKIIMFELEDSSSGDSERIDEHDGTLNTSTASGADETMPSDQDVTVGGGPCGPAQAAEESPSTVQTIVEVINPMLTGDGQPHDIAIGRYNDVYGGEDSFAFSSDSPNAETTADGYGSARFAYEPVGAYESINDKMKHVLRELKQCEKVKQNLSKSLTEEELREQDYRDEEEDEAEEEDEDNDGPATAVGSYIEYAVRPTVVDEQPGNEEDNDDDDDDDGDDDDDDDADDGLQAAERYEEKTGAIGTVFMVRERLINDFYTHQSELAHEQHQQHHTQQRKYQQQPHTHDAEEENDDDDDDEDSYRDCEVITNPNAEGFAAAFDTREAGKKLFQQTLHSEKLKAAFASGGDDDDDDDEDDEDGQRSAVDDRRNGNAQAGSTVGASSSPTTTSTTITTATIATTTMLVQATAPTTTTVQTTVGKSEQAETSTGVNGSGKRKKRKGKKKK</sequence>
<feature type="region of interest" description="Disordered" evidence="14">
    <location>
        <begin position="1375"/>
        <end position="1404"/>
    </location>
</feature>
<feature type="compositionally biased region" description="Low complexity" evidence="14">
    <location>
        <begin position="1785"/>
        <end position="1794"/>
    </location>
</feature>
<feature type="compositionally biased region" description="Acidic residues" evidence="14">
    <location>
        <begin position="549"/>
        <end position="558"/>
    </location>
</feature>
<feature type="region of interest" description="Disordered" evidence="14">
    <location>
        <begin position="2376"/>
        <end position="2395"/>
    </location>
</feature>
<dbReference type="PROSITE" id="PS51450">
    <property type="entry name" value="LRR"/>
    <property type="match status" value="3"/>
</dbReference>
<keyword evidence="12" id="KW-0175">Coiled coil</keyword>
<feature type="compositionally biased region" description="Basic and acidic residues" evidence="14">
    <location>
        <begin position="2423"/>
        <end position="2432"/>
    </location>
</feature>
<keyword evidence="4" id="KW-0217">Developmental protein</keyword>
<dbReference type="FunFam" id="2.30.42.10:FF:000064">
    <property type="entry name" value="protein lap4 isoform X1"/>
    <property type="match status" value="1"/>
</dbReference>
<feature type="region of interest" description="Disordered" evidence="14">
    <location>
        <begin position="2414"/>
        <end position="2471"/>
    </location>
</feature>
<keyword evidence="5" id="KW-1003">Cell membrane</keyword>
<feature type="compositionally biased region" description="Acidic residues" evidence="14">
    <location>
        <begin position="2697"/>
        <end position="2710"/>
    </location>
</feature>
<feature type="region of interest" description="Disordered" evidence="14">
    <location>
        <begin position="1436"/>
        <end position="1456"/>
    </location>
</feature>
<feature type="compositionally biased region" description="Acidic residues" evidence="14">
    <location>
        <begin position="2574"/>
        <end position="2590"/>
    </location>
</feature>
<feature type="region of interest" description="Disordered" evidence="14">
    <location>
        <begin position="1657"/>
        <end position="1682"/>
    </location>
</feature>
<evidence type="ECO:0000313" key="17">
    <source>
        <dbReference type="Proteomes" id="UP000075880"/>
    </source>
</evidence>
<feature type="compositionally biased region" description="Acidic residues" evidence="14">
    <location>
        <begin position="2169"/>
        <end position="2189"/>
    </location>
</feature>
<proteinExistence type="predicted"/>
<feature type="compositionally biased region" description="Low complexity" evidence="14">
    <location>
        <begin position="581"/>
        <end position="590"/>
    </location>
</feature>
<feature type="region of interest" description="Disordered" evidence="14">
    <location>
        <begin position="2749"/>
        <end position="2799"/>
    </location>
</feature>
<feature type="compositionally biased region" description="Basic and acidic residues" evidence="14">
    <location>
        <begin position="2190"/>
        <end position="2203"/>
    </location>
</feature>
<comment type="subcellular location">
    <subcellularLocation>
        <location evidence="2">Cell junction</location>
    </subcellularLocation>
    <subcellularLocation>
        <location evidence="1">Cell membrane</location>
        <topology evidence="1">Peripheral membrane protein</topology>
    </subcellularLocation>
    <subcellularLocation>
        <location evidence="3">Cytoplasm</location>
    </subcellularLocation>
</comment>
<dbReference type="PANTHER" id="PTHR23119">
    <property type="entry name" value="DISCS LARGE"/>
    <property type="match status" value="1"/>
</dbReference>
<dbReference type="FunFam" id="3.80.10.10:FF:000599">
    <property type="entry name" value="Leucine-rich repeat-containing protein"/>
    <property type="match status" value="1"/>
</dbReference>
<feature type="compositionally biased region" description="Acidic residues" evidence="14">
    <location>
        <begin position="1743"/>
        <end position="1772"/>
    </location>
</feature>
<dbReference type="CDD" id="cd06704">
    <property type="entry name" value="PDZ1_Scribble-like"/>
    <property type="match status" value="1"/>
</dbReference>
<feature type="compositionally biased region" description="Basic and acidic residues" evidence="14">
    <location>
        <begin position="2769"/>
        <end position="2779"/>
    </location>
</feature>
<dbReference type="GO" id="GO:0030154">
    <property type="term" value="P:cell differentiation"/>
    <property type="evidence" value="ECO:0007669"/>
    <property type="project" value="UniProtKB-KW"/>
</dbReference>
<evidence type="ECO:0000256" key="7">
    <source>
        <dbReference type="ARBA" id="ARBA00022553"/>
    </source>
</evidence>
<dbReference type="GO" id="GO:0016323">
    <property type="term" value="C:basolateral plasma membrane"/>
    <property type="evidence" value="ECO:0007669"/>
    <property type="project" value="TreeGrafter"/>
</dbReference>
<feature type="compositionally biased region" description="Basic and acidic residues" evidence="14">
    <location>
        <begin position="1024"/>
        <end position="1034"/>
    </location>
</feature>
<evidence type="ECO:0000256" key="11">
    <source>
        <dbReference type="ARBA" id="ARBA00022949"/>
    </source>
</evidence>
<feature type="region of interest" description="Disordered" evidence="14">
    <location>
        <begin position="1496"/>
        <end position="1518"/>
    </location>
</feature>
<dbReference type="InterPro" id="IPR050614">
    <property type="entry name" value="Synaptic_Scaffolding_LAP-MAGUK"/>
</dbReference>
<feature type="domain" description="PDZ" evidence="15">
    <location>
        <begin position="1167"/>
        <end position="1257"/>
    </location>
</feature>
<feature type="compositionally biased region" description="Basic residues" evidence="14">
    <location>
        <begin position="2843"/>
        <end position="2854"/>
    </location>
</feature>
<dbReference type="InterPro" id="IPR001611">
    <property type="entry name" value="Leu-rich_rpt"/>
</dbReference>
<feature type="compositionally biased region" description="Basic and acidic residues" evidence="14">
    <location>
        <begin position="428"/>
        <end position="463"/>
    </location>
</feature>
<feature type="compositionally biased region" description="Acidic residues" evidence="14">
    <location>
        <begin position="2756"/>
        <end position="2768"/>
    </location>
</feature>
<dbReference type="GO" id="GO:0043113">
    <property type="term" value="P:receptor clustering"/>
    <property type="evidence" value="ECO:0007669"/>
    <property type="project" value="TreeGrafter"/>
</dbReference>
<feature type="region of interest" description="Disordered" evidence="14">
    <location>
        <begin position="2669"/>
        <end position="2719"/>
    </location>
</feature>
<keyword evidence="7" id="KW-0597">Phosphoprotein</keyword>
<keyword evidence="17" id="KW-1185">Reference proteome</keyword>
<evidence type="ECO:0000256" key="4">
    <source>
        <dbReference type="ARBA" id="ARBA00022473"/>
    </source>
</evidence>
<evidence type="ECO:0000256" key="3">
    <source>
        <dbReference type="ARBA" id="ARBA00004496"/>
    </source>
</evidence>
<feature type="region of interest" description="Disordered" evidence="14">
    <location>
        <begin position="2814"/>
        <end position="2854"/>
    </location>
</feature>
<dbReference type="FunFam" id="2.30.42.10:FF:000041">
    <property type="entry name" value="protein scribble homolog isoform X1"/>
    <property type="match status" value="1"/>
</dbReference>
<dbReference type="GO" id="GO:0005737">
    <property type="term" value="C:cytoplasm"/>
    <property type="evidence" value="ECO:0007669"/>
    <property type="project" value="UniProtKB-SubCell"/>
</dbReference>
<feature type="compositionally biased region" description="Low complexity" evidence="14">
    <location>
        <begin position="2207"/>
        <end position="2221"/>
    </location>
</feature>
<dbReference type="Proteomes" id="UP000075880">
    <property type="component" value="Unassembled WGS sequence"/>
</dbReference>
<feature type="compositionally biased region" description="Low complexity" evidence="14">
    <location>
        <begin position="1042"/>
        <end position="1088"/>
    </location>
</feature>
<dbReference type="GO" id="GO:0005912">
    <property type="term" value="C:adherens junction"/>
    <property type="evidence" value="ECO:0007669"/>
    <property type="project" value="TreeGrafter"/>
</dbReference>
<evidence type="ECO:0000256" key="6">
    <source>
        <dbReference type="ARBA" id="ARBA00022490"/>
    </source>
</evidence>
<feature type="region of interest" description="Disordered" evidence="14">
    <location>
        <begin position="1110"/>
        <end position="1138"/>
    </location>
</feature>
<dbReference type="GO" id="GO:0014069">
    <property type="term" value="C:postsynaptic density"/>
    <property type="evidence" value="ECO:0007669"/>
    <property type="project" value="TreeGrafter"/>
</dbReference>
<feature type="compositionally biased region" description="Polar residues" evidence="14">
    <location>
        <begin position="1509"/>
        <end position="1518"/>
    </location>
</feature>
<dbReference type="FunFam" id="2.30.42.10:FF:000074">
    <property type="entry name" value="protein scribble homolog isoform X2"/>
    <property type="match status" value="1"/>
</dbReference>
<dbReference type="FunFam" id="3.80.10.10:FF:000076">
    <property type="entry name" value="protein lap4 isoform X23"/>
    <property type="match status" value="1"/>
</dbReference>
<dbReference type="InterPro" id="IPR032675">
    <property type="entry name" value="LRR_dom_sf"/>
</dbReference>
<protein>
    <recommendedName>
        <fullName evidence="15">PDZ domain-containing protein</fullName>
    </recommendedName>
</protein>
<keyword evidence="13" id="KW-0472">Membrane</keyword>
<dbReference type="SMART" id="SM00369">
    <property type="entry name" value="LRR_TYP"/>
    <property type="match status" value="14"/>
</dbReference>
<evidence type="ECO:0000256" key="8">
    <source>
        <dbReference type="ARBA" id="ARBA00022614"/>
    </source>
</evidence>
<dbReference type="InterPro" id="IPR036034">
    <property type="entry name" value="PDZ_sf"/>
</dbReference>
<feature type="compositionally biased region" description="Polar residues" evidence="14">
    <location>
        <begin position="654"/>
        <end position="663"/>
    </location>
</feature>
<dbReference type="PROSITE" id="PS50106">
    <property type="entry name" value="PDZ"/>
    <property type="match status" value="4"/>
</dbReference>
<feature type="compositionally biased region" description="Basic and acidic residues" evidence="14">
    <location>
        <begin position="470"/>
        <end position="490"/>
    </location>
</feature>
<dbReference type="Gene3D" id="3.80.10.10">
    <property type="entry name" value="Ribonuclease Inhibitor"/>
    <property type="match status" value="3"/>
</dbReference>
<feature type="domain" description="PDZ" evidence="15">
    <location>
        <begin position="867"/>
        <end position="957"/>
    </location>
</feature>
<dbReference type="GO" id="GO:0098887">
    <property type="term" value="P:neurotransmitter receptor transport, endosome to postsynaptic membrane"/>
    <property type="evidence" value="ECO:0007669"/>
    <property type="project" value="TreeGrafter"/>
</dbReference>
<dbReference type="FunFam" id="2.30.42.10:FF:000153">
    <property type="entry name" value="Scribbled, isoform T"/>
    <property type="match status" value="1"/>
</dbReference>
<dbReference type="InterPro" id="IPR003591">
    <property type="entry name" value="Leu-rich_rpt_typical-subtyp"/>
</dbReference>
<feature type="region of interest" description="Disordered" evidence="14">
    <location>
        <begin position="995"/>
        <end position="1098"/>
    </location>
</feature>
<feature type="domain" description="PDZ" evidence="15">
    <location>
        <begin position="1264"/>
        <end position="1356"/>
    </location>
</feature>
<evidence type="ECO:0000256" key="5">
    <source>
        <dbReference type="ARBA" id="ARBA00022475"/>
    </source>
</evidence>
<keyword evidence="9" id="KW-0677">Repeat</keyword>
<dbReference type="GO" id="GO:0045197">
    <property type="term" value="P:establishment or maintenance of epithelial cell apical/basal polarity"/>
    <property type="evidence" value="ECO:0007669"/>
    <property type="project" value="TreeGrafter"/>
</dbReference>
<feature type="compositionally biased region" description="Polar residues" evidence="14">
    <location>
        <begin position="1557"/>
        <end position="1590"/>
    </location>
</feature>
<evidence type="ECO:0000256" key="12">
    <source>
        <dbReference type="ARBA" id="ARBA00023054"/>
    </source>
</evidence>
<dbReference type="SMART" id="SM00228">
    <property type="entry name" value="PDZ"/>
    <property type="match status" value="4"/>
</dbReference>
<dbReference type="SUPFAM" id="SSF52058">
    <property type="entry name" value="L domain-like"/>
    <property type="match status" value="2"/>
</dbReference>
<dbReference type="InterPro" id="IPR001478">
    <property type="entry name" value="PDZ"/>
</dbReference>
<feature type="region of interest" description="Disordered" evidence="14">
    <location>
        <begin position="1701"/>
        <end position="1811"/>
    </location>
</feature>
<feature type="compositionally biased region" description="Low complexity" evidence="14">
    <location>
        <begin position="2784"/>
        <end position="2799"/>
    </location>
</feature>
<dbReference type="GO" id="GO:0098609">
    <property type="term" value="P:cell-cell adhesion"/>
    <property type="evidence" value="ECO:0007669"/>
    <property type="project" value="TreeGrafter"/>
</dbReference>
<dbReference type="SMART" id="SM00365">
    <property type="entry name" value="LRR_SD22"/>
    <property type="match status" value="4"/>
</dbReference>
<evidence type="ECO:0000259" key="15">
    <source>
        <dbReference type="PROSITE" id="PS50106"/>
    </source>
</evidence>
<evidence type="ECO:0000256" key="14">
    <source>
        <dbReference type="SAM" id="MobiDB-lite"/>
    </source>
</evidence>
<feature type="compositionally biased region" description="Low complexity" evidence="14">
    <location>
        <begin position="1594"/>
        <end position="1608"/>
    </location>
</feature>
<dbReference type="Gene3D" id="2.30.42.10">
    <property type="match status" value="4"/>
</dbReference>
<evidence type="ECO:0000256" key="13">
    <source>
        <dbReference type="ARBA" id="ARBA00023136"/>
    </source>
</evidence>
<dbReference type="EnsemblMetazoa" id="ENSAATROPT015193">
    <property type="protein sequence ID" value="ENSAATROPP013653"/>
    <property type="gene ID" value="ENSAATROPG012367"/>
</dbReference>
<dbReference type="GO" id="GO:0019901">
    <property type="term" value="F:protein kinase binding"/>
    <property type="evidence" value="ECO:0007669"/>
    <property type="project" value="TreeGrafter"/>
</dbReference>
<feature type="compositionally biased region" description="Basic and acidic residues" evidence="14">
    <location>
        <begin position="2564"/>
        <end position="2573"/>
    </location>
</feature>
<feature type="compositionally biased region" description="Low complexity" evidence="14">
    <location>
        <begin position="2814"/>
        <end position="2827"/>
    </location>
</feature>
<organism evidence="16 17">
    <name type="scientific">Anopheles atroparvus</name>
    <name type="common">European mosquito</name>
    <dbReference type="NCBI Taxonomy" id="41427"/>
    <lineage>
        <taxon>Eukaryota</taxon>
        <taxon>Metazoa</taxon>
        <taxon>Ecdysozoa</taxon>
        <taxon>Arthropoda</taxon>
        <taxon>Hexapoda</taxon>
        <taxon>Insecta</taxon>
        <taxon>Pterygota</taxon>
        <taxon>Neoptera</taxon>
        <taxon>Endopterygota</taxon>
        <taxon>Diptera</taxon>
        <taxon>Nematocera</taxon>
        <taxon>Culicoidea</taxon>
        <taxon>Culicidae</taxon>
        <taxon>Anophelinae</taxon>
        <taxon>Anopheles</taxon>
    </lineage>
</organism>
<feature type="compositionally biased region" description="Polar residues" evidence="14">
    <location>
        <begin position="2231"/>
        <end position="2241"/>
    </location>
</feature>
<feature type="region of interest" description="Disordered" evidence="14">
    <location>
        <begin position="2560"/>
        <end position="2653"/>
    </location>
</feature>
<dbReference type="SMART" id="SM00364">
    <property type="entry name" value="LRR_BAC"/>
    <property type="match status" value="9"/>
</dbReference>
<dbReference type="PANTHER" id="PTHR23119:SF44">
    <property type="entry name" value="PROTEIN LAP4"/>
    <property type="match status" value="1"/>
</dbReference>
<name>A0AAG5DSS7_ANOAO</name>
<feature type="compositionally biased region" description="Acidic residues" evidence="14">
    <location>
        <begin position="2613"/>
        <end position="2637"/>
    </location>
</feature>
<dbReference type="Pfam" id="PF13855">
    <property type="entry name" value="LRR_8"/>
    <property type="match status" value="2"/>
</dbReference>
<evidence type="ECO:0000256" key="10">
    <source>
        <dbReference type="ARBA" id="ARBA00022782"/>
    </source>
</evidence>
<feature type="region of interest" description="Disordered" evidence="14">
    <location>
        <begin position="532"/>
        <end position="632"/>
    </location>
</feature>
<keyword evidence="11" id="KW-0965">Cell junction</keyword>
<dbReference type="GO" id="GO:0098968">
    <property type="term" value="P:neurotransmitter receptor transport postsynaptic membrane to endosome"/>
    <property type="evidence" value="ECO:0007669"/>
    <property type="project" value="TreeGrafter"/>
</dbReference>
<dbReference type="GO" id="GO:0045211">
    <property type="term" value="C:postsynaptic membrane"/>
    <property type="evidence" value="ECO:0007669"/>
    <property type="project" value="TreeGrafter"/>
</dbReference>
<dbReference type="Pfam" id="PF00595">
    <property type="entry name" value="PDZ"/>
    <property type="match status" value="4"/>
</dbReference>